<gene>
    <name evidence="2" type="ORF">PV08_03890</name>
</gene>
<dbReference type="VEuPathDB" id="FungiDB:PV08_03890"/>
<dbReference type="STRING" id="91928.A0A0D1ZVF3"/>
<evidence type="ECO:0008006" key="4">
    <source>
        <dbReference type="Google" id="ProtNLM"/>
    </source>
</evidence>
<dbReference type="GeneID" id="27330973"/>
<dbReference type="AlphaFoldDB" id="A0A0D1ZVF3"/>
<dbReference type="SUPFAM" id="SSF56112">
    <property type="entry name" value="Protein kinase-like (PK-like)"/>
    <property type="match status" value="1"/>
</dbReference>
<keyword evidence="3" id="KW-1185">Reference proteome</keyword>
<dbReference type="HOGENOM" id="CLU_113781_0_0_1"/>
<sequence>MESTPCNVPPKISLGSLPDHTRPVMDFNDSSFFKIRGQKLPEPPKVNTRRNGIVTFPELKLVIKYGPFTTVDEAVTMWAVKKHLGHTVPVPELYGWRVRQGTVFIYMELIPGTTLRDCWNDLAFSDKEAICLHERNTDGCCQTGM</sequence>
<evidence type="ECO:0000256" key="1">
    <source>
        <dbReference type="SAM" id="MobiDB-lite"/>
    </source>
</evidence>
<dbReference type="Proteomes" id="UP000053328">
    <property type="component" value="Unassembled WGS sequence"/>
</dbReference>
<evidence type="ECO:0000313" key="3">
    <source>
        <dbReference type="Proteomes" id="UP000053328"/>
    </source>
</evidence>
<proteinExistence type="predicted"/>
<organism evidence="2 3">
    <name type="scientific">Exophiala spinifera</name>
    <dbReference type="NCBI Taxonomy" id="91928"/>
    <lineage>
        <taxon>Eukaryota</taxon>
        <taxon>Fungi</taxon>
        <taxon>Dikarya</taxon>
        <taxon>Ascomycota</taxon>
        <taxon>Pezizomycotina</taxon>
        <taxon>Eurotiomycetes</taxon>
        <taxon>Chaetothyriomycetidae</taxon>
        <taxon>Chaetothyriales</taxon>
        <taxon>Herpotrichiellaceae</taxon>
        <taxon>Exophiala</taxon>
    </lineage>
</organism>
<protein>
    <recommendedName>
        <fullName evidence="4">Aminoglycoside phosphotransferase domain-containing protein</fullName>
    </recommendedName>
</protein>
<evidence type="ECO:0000313" key="2">
    <source>
        <dbReference type="EMBL" id="KIW16702.1"/>
    </source>
</evidence>
<dbReference type="RefSeq" id="XP_016236918.1">
    <property type="nucleotide sequence ID" value="XM_016378241.1"/>
</dbReference>
<feature type="region of interest" description="Disordered" evidence="1">
    <location>
        <begin position="1"/>
        <end position="20"/>
    </location>
</feature>
<accession>A0A0D1ZVF3</accession>
<dbReference type="InterPro" id="IPR011009">
    <property type="entry name" value="Kinase-like_dom_sf"/>
</dbReference>
<name>A0A0D1ZVF3_9EURO</name>
<dbReference type="EMBL" id="KN847494">
    <property type="protein sequence ID" value="KIW16702.1"/>
    <property type="molecule type" value="Genomic_DNA"/>
</dbReference>
<reference evidence="2 3" key="1">
    <citation type="submission" date="2015-01" db="EMBL/GenBank/DDBJ databases">
        <title>The Genome Sequence of Exophiala spinifera CBS89968.</title>
        <authorList>
            <consortium name="The Broad Institute Genomics Platform"/>
            <person name="Cuomo C."/>
            <person name="de Hoog S."/>
            <person name="Gorbushina A."/>
            <person name="Stielow B."/>
            <person name="Teixiera M."/>
            <person name="Abouelleil A."/>
            <person name="Chapman S.B."/>
            <person name="Priest M."/>
            <person name="Young S.K."/>
            <person name="Wortman J."/>
            <person name="Nusbaum C."/>
            <person name="Birren B."/>
        </authorList>
    </citation>
    <scope>NUCLEOTIDE SEQUENCE [LARGE SCALE GENOMIC DNA]</scope>
    <source>
        <strain evidence="2 3">CBS 89968</strain>
    </source>
</reference>
<dbReference type="OrthoDB" id="2906425at2759"/>